<protein>
    <submittedName>
        <fullName evidence="2">Uncharacterized protein</fullName>
    </submittedName>
</protein>
<gene>
    <name evidence="2" type="ORF">GCM10012278_61440</name>
</gene>
<feature type="compositionally biased region" description="Basic and acidic residues" evidence="1">
    <location>
        <begin position="1"/>
        <end position="19"/>
    </location>
</feature>
<keyword evidence="3" id="KW-1185">Reference proteome</keyword>
<evidence type="ECO:0000313" key="2">
    <source>
        <dbReference type="EMBL" id="GGP12679.1"/>
    </source>
</evidence>
<feature type="region of interest" description="Disordered" evidence="1">
    <location>
        <begin position="1"/>
        <end position="24"/>
    </location>
</feature>
<accession>A0A918AA33</accession>
<sequence length="87" mass="9721">MRGTERDTQVSRRAGREGDGSGGLTAEALAARFGQRWEVRQGACEWYALRRCGHPCPQPGVHGYRHIVRAATLEKLAERLMELDRTG</sequence>
<reference evidence="2" key="2">
    <citation type="submission" date="2020-09" db="EMBL/GenBank/DDBJ databases">
        <authorList>
            <person name="Sun Q."/>
            <person name="Zhou Y."/>
        </authorList>
    </citation>
    <scope>NUCLEOTIDE SEQUENCE</scope>
    <source>
        <strain evidence="2">CGMCC 4.7430</strain>
    </source>
</reference>
<dbReference type="AlphaFoldDB" id="A0A918AA33"/>
<dbReference type="EMBL" id="BMNK01000012">
    <property type="protein sequence ID" value="GGP12679.1"/>
    <property type="molecule type" value="Genomic_DNA"/>
</dbReference>
<proteinExistence type="predicted"/>
<comment type="caution">
    <text evidence="2">The sequence shown here is derived from an EMBL/GenBank/DDBJ whole genome shotgun (WGS) entry which is preliminary data.</text>
</comment>
<name>A0A918AA33_9ACTN</name>
<reference evidence="2" key="1">
    <citation type="journal article" date="2014" name="Int. J. Syst. Evol. Microbiol.">
        <title>Complete genome sequence of Corynebacterium casei LMG S-19264T (=DSM 44701T), isolated from a smear-ripened cheese.</title>
        <authorList>
            <consortium name="US DOE Joint Genome Institute (JGI-PGF)"/>
            <person name="Walter F."/>
            <person name="Albersmeier A."/>
            <person name="Kalinowski J."/>
            <person name="Ruckert C."/>
        </authorList>
    </citation>
    <scope>NUCLEOTIDE SEQUENCE</scope>
    <source>
        <strain evidence="2">CGMCC 4.7430</strain>
    </source>
</reference>
<evidence type="ECO:0000256" key="1">
    <source>
        <dbReference type="SAM" id="MobiDB-lite"/>
    </source>
</evidence>
<organism evidence="2 3">
    <name type="scientific">Nonomuraea glycinis</name>
    <dbReference type="NCBI Taxonomy" id="2047744"/>
    <lineage>
        <taxon>Bacteria</taxon>
        <taxon>Bacillati</taxon>
        <taxon>Actinomycetota</taxon>
        <taxon>Actinomycetes</taxon>
        <taxon>Streptosporangiales</taxon>
        <taxon>Streptosporangiaceae</taxon>
        <taxon>Nonomuraea</taxon>
    </lineage>
</organism>
<dbReference type="Proteomes" id="UP000660745">
    <property type="component" value="Unassembled WGS sequence"/>
</dbReference>
<evidence type="ECO:0000313" key="3">
    <source>
        <dbReference type="Proteomes" id="UP000660745"/>
    </source>
</evidence>